<dbReference type="InterPro" id="IPR000504">
    <property type="entry name" value="RRM_dom"/>
</dbReference>
<keyword evidence="3" id="KW-1185">Reference proteome</keyword>
<name>A0ABN9R2M6_9DINO</name>
<feature type="domain" description="RRM" evidence="1">
    <location>
        <begin position="76"/>
        <end position="147"/>
    </location>
</feature>
<gene>
    <name evidence="2" type="ORF">PCOR1329_LOCUS16787</name>
</gene>
<dbReference type="Pfam" id="PF00076">
    <property type="entry name" value="RRM_1"/>
    <property type="match status" value="1"/>
</dbReference>
<evidence type="ECO:0000313" key="2">
    <source>
        <dbReference type="EMBL" id="CAK0812512.1"/>
    </source>
</evidence>
<protein>
    <recommendedName>
        <fullName evidence="1">RRM domain-containing protein</fullName>
    </recommendedName>
</protein>
<accession>A0ABN9R2M6</accession>
<organism evidence="2 3">
    <name type="scientific">Prorocentrum cordatum</name>
    <dbReference type="NCBI Taxonomy" id="2364126"/>
    <lineage>
        <taxon>Eukaryota</taxon>
        <taxon>Sar</taxon>
        <taxon>Alveolata</taxon>
        <taxon>Dinophyceae</taxon>
        <taxon>Prorocentrales</taxon>
        <taxon>Prorocentraceae</taxon>
        <taxon>Prorocentrum</taxon>
    </lineage>
</organism>
<dbReference type="InterPro" id="IPR035979">
    <property type="entry name" value="RBD_domain_sf"/>
</dbReference>
<sequence>PRLAMRASTKLNILGSSLPRAFGGARLQGSLQRGCFSSSITSRSIILGSRGMVANTCEADRVGVWAVANASPTEVTLFLSNLTADCTKSQLTKWMEAHGCMQGCDYLFVPRNFQTGVCLGYAFANFVDPACADRFVRSARDTAMRVAVSSDQGLMSNLVKWASGRVHHTSTSPTSATRRTCLTFVRSMRLA</sequence>
<dbReference type="Gene3D" id="3.30.70.330">
    <property type="match status" value="1"/>
</dbReference>
<reference evidence="2" key="1">
    <citation type="submission" date="2023-10" db="EMBL/GenBank/DDBJ databases">
        <authorList>
            <person name="Chen Y."/>
            <person name="Shah S."/>
            <person name="Dougan E. K."/>
            <person name="Thang M."/>
            <person name="Chan C."/>
        </authorList>
    </citation>
    <scope>NUCLEOTIDE SEQUENCE [LARGE SCALE GENOMIC DNA]</scope>
</reference>
<comment type="caution">
    <text evidence="2">The sequence shown here is derived from an EMBL/GenBank/DDBJ whole genome shotgun (WGS) entry which is preliminary data.</text>
</comment>
<feature type="non-terminal residue" evidence="2">
    <location>
        <position position="1"/>
    </location>
</feature>
<dbReference type="InterPro" id="IPR012677">
    <property type="entry name" value="Nucleotide-bd_a/b_plait_sf"/>
</dbReference>
<dbReference type="SUPFAM" id="SSF54928">
    <property type="entry name" value="RNA-binding domain, RBD"/>
    <property type="match status" value="1"/>
</dbReference>
<dbReference type="EMBL" id="CAUYUJ010005167">
    <property type="protein sequence ID" value="CAK0812512.1"/>
    <property type="molecule type" value="Genomic_DNA"/>
</dbReference>
<proteinExistence type="predicted"/>
<dbReference type="SMART" id="SM00360">
    <property type="entry name" value="RRM"/>
    <property type="match status" value="1"/>
</dbReference>
<evidence type="ECO:0000259" key="1">
    <source>
        <dbReference type="SMART" id="SM00360"/>
    </source>
</evidence>
<dbReference type="Proteomes" id="UP001189429">
    <property type="component" value="Unassembled WGS sequence"/>
</dbReference>
<evidence type="ECO:0000313" key="3">
    <source>
        <dbReference type="Proteomes" id="UP001189429"/>
    </source>
</evidence>